<proteinExistence type="predicted"/>
<reference evidence="1" key="1">
    <citation type="submission" date="2014-11" db="EMBL/GenBank/DDBJ databases">
        <authorList>
            <person name="Amaro Gonzalez C."/>
        </authorList>
    </citation>
    <scope>NUCLEOTIDE SEQUENCE</scope>
</reference>
<sequence>MLSLSGFSESWCVCNSLCSF</sequence>
<dbReference type="AlphaFoldDB" id="A0A0E9U3C8"/>
<accession>A0A0E9U3C8</accession>
<evidence type="ECO:0000313" key="1">
    <source>
        <dbReference type="EMBL" id="JAH59705.1"/>
    </source>
</evidence>
<protein>
    <submittedName>
        <fullName evidence="1">Uncharacterized protein</fullName>
    </submittedName>
</protein>
<organism evidence="1">
    <name type="scientific">Anguilla anguilla</name>
    <name type="common">European freshwater eel</name>
    <name type="synonym">Muraena anguilla</name>
    <dbReference type="NCBI Taxonomy" id="7936"/>
    <lineage>
        <taxon>Eukaryota</taxon>
        <taxon>Metazoa</taxon>
        <taxon>Chordata</taxon>
        <taxon>Craniata</taxon>
        <taxon>Vertebrata</taxon>
        <taxon>Euteleostomi</taxon>
        <taxon>Actinopterygii</taxon>
        <taxon>Neopterygii</taxon>
        <taxon>Teleostei</taxon>
        <taxon>Anguilliformes</taxon>
        <taxon>Anguillidae</taxon>
        <taxon>Anguilla</taxon>
    </lineage>
</organism>
<reference evidence="1" key="2">
    <citation type="journal article" date="2015" name="Fish Shellfish Immunol.">
        <title>Early steps in the European eel (Anguilla anguilla)-Vibrio vulnificus interaction in the gills: Role of the RtxA13 toxin.</title>
        <authorList>
            <person name="Callol A."/>
            <person name="Pajuelo D."/>
            <person name="Ebbesson L."/>
            <person name="Teles M."/>
            <person name="MacKenzie S."/>
            <person name="Amaro C."/>
        </authorList>
    </citation>
    <scope>NUCLEOTIDE SEQUENCE</scope>
</reference>
<dbReference type="EMBL" id="GBXM01048872">
    <property type="protein sequence ID" value="JAH59705.1"/>
    <property type="molecule type" value="Transcribed_RNA"/>
</dbReference>
<name>A0A0E9U3C8_ANGAN</name>